<dbReference type="InterPro" id="IPR004170">
    <property type="entry name" value="WWE_dom"/>
</dbReference>
<evidence type="ECO:0000256" key="8">
    <source>
        <dbReference type="ARBA" id="ARBA00022833"/>
    </source>
</evidence>
<dbReference type="AlphaFoldDB" id="A0A9J6H9R2"/>
<comment type="subcellular location">
    <subcellularLocation>
        <location evidence="11">Cytoplasm</location>
    </subcellularLocation>
</comment>
<dbReference type="InterPro" id="IPR018123">
    <property type="entry name" value="WWE-dom_subgr"/>
</dbReference>
<dbReference type="GO" id="GO:0005737">
    <property type="term" value="C:cytoplasm"/>
    <property type="evidence" value="ECO:0007669"/>
    <property type="project" value="UniProtKB-SubCell"/>
</dbReference>
<dbReference type="InterPro" id="IPR013083">
    <property type="entry name" value="Znf_RING/FYVE/PHD"/>
</dbReference>
<evidence type="ECO:0000256" key="9">
    <source>
        <dbReference type="ARBA" id="ARBA00022976"/>
    </source>
</evidence>
<comment type="caution">
    <text evidence="15">The sequence shown here is derived from an EMBL/GenBank/DDBJ whole genome shotgun (WGS) entry which is preliminary data.</text>
</comment>
<dbReference type="GO" id="GO:0016567">
    <property type="term" value="P:protein ubiquitination"/>
    <property type="evidence" value="ECO:0007669"/>
    <property type="project" value="UniProtKB-UniRule"/>
</dbReference>
<dbReference type="EMBL" id="JABSTR010001252">
    <property type="protein sequence ID" value="KAH9383786.1"/>
    <property type="molecule type" value="Genomic_DNA"/>
</dbReference>
<protein>
    <recommendedName>
        <fullName evidence="11">E3 ubiquitin-protein ligase</fullName>
        <ecNumber evidence="11">2.3.2.27</ecNumber>
    </recommendedName>
</protein>
<name>A0A9J6H9R2_HAELO</name>
<dbReference type="SMART" id="SM00184">
    <property type="entry name" value="RING"/>
    <property type="match status" value="1"/>
</dbReference>
<dbReference type="GO" id="GO:0008270">
    <property type="term" value="F:zinc ion binding"/>
    <property type="evidence" value="ECO:0007669"/>
    <property type="project" value="UniProtKB-KW"/>
</dbReference>
<keyword evidence="7 10" id="KW-0863">Zinc-finger</keyword>
<dbReference type="InterPro" id="IPR039399">
    <property type="entry name" value="Deltex_C_sf"/>
</dbReference>
<dbReference type="OMA" id="ICMEQLS"/>
<comment type="catalytic activity">
    <reaction evidence="1 11">
        <text>S-ubiquitinyl-[E2 ubiquitin-conjugating enzyme]-L-cysteine + [acceptor protein]-L-lysine = [E2 ubiquitin-conjugating enzyme]-L-cysteine + N(6)-ubiquitinyl-[acceptor protein]-L-lysine.</text>
        <dbReference type="EC" id="2.3.2.27"/>
    </reaction>
</comment>
<gene>
    <name evidence="15" type="ORF">HPB48_025556</name>
</gene>
<dbReference type="PROSITE" id="PS50918">
    <property type="entry name" value="WWE"/>
    <property type="match status" value="1"/>
</dbReference>
<comment type="pathway">
    <text evidence="2 11">Protein modification; protein ubiquitination.</text>
</comment>
<dbReference type="Pfam" id="PF18102">
    <property type="entry name" value="DTC"/>
    <property type="match status" value="1"/>
</dbReference>
<dbReference type="OrthoDB" id="2449614at2759"/>
<keyword evidence="4 11" id="KW-0808">Transferase</keyword>
<proteinExistence type="inferred from homology"/>
<reference evidence="15 16" key="1">
    <citation type="journal article" date="2020" name="Cell">
        <title>Large-Scale Comparative Analyses of Tick Genomes Elucidate Their Genetic Diversity and Vector Capacities.</title>
        <authorList>
            <consortium name="Tick Genome and Microbiome Consortium (TIGMIC)"/>
            <person name="Jia N."/>
            <person name="Wang J."/>
            <person name="Shi W."/>
            <person name="Du L."/>
            <person name="Sun Y."/>
            <person name="Zhan W."/>
            <person name="Jiang J.F."/>
            <person name="Wang Q."/>
            <person name="Zhang B."/>
            <person name="Ji P."/>
            <person name="Bell-Sakyi L."/>
            <person name="Cui X.M."/>
            <person name="Yuan T.T."/>
            <person name="Jiang B.G."/>
            <person name="Yang W.F."/>
            <person name="Lam T.T."/>
            <person name="Chang Q.C."/>
            <person name="Ding S.J."/>
            <person name="Wang X.J."/>
            <person name="Zhu J.G."/>
            <person name="Ruan X.D."/>
            <person name="Zhao L."/>
            <person name="Wei J.T."/>
            <person name="Ye R.Z."/>
            <person name="Que T.C."/>
            <person name="Du C.H."/>
            <person name="Zhou Y.H."/>
            <person name="Cheng J.X."/>
            <person name="Dai P.F."/>
            <person name="Guo W.B."/>
            <person name="Han X.H."/>
            <person name="Huang E.J."/>
            <person name="Li L.F."/>
            <person name="Wei W."/>
            <person name="Gao Y.C."/>
            <person name="Liu J.Z."/>
            <person name="Shao H.Z."/>
            <person name="Wang X."/>
            <person name="Wang C.C."/>
            <person name="Yang T.C."/>
            <person name="Huo Q.B."/>
            <person name="Li W."/>
            <person name="Chen H.Y."/>
            <person name="Chen S.E."/>
            <person name="Zhou L.G."/>
            <person name="Ni X.B."/>
            <person name="Tian J.H."/>
            <person name="Sheng Y."/>
            <person name="Liu T."/>
            <person name="Pan Y.S."/>
            <person name="Xia L.Y."/>
            <person name="Li J."/>
            <person name="Zhao F."/>
            <person name="Cao W.C."/>
        </authorList>
    </citation>
    <scope>NUCLEOTIDE SEQUENCE [LARGE SCALE GENOMIC DNA]</scope>
    <source>
        <strain evidence="15">HaeL-2018</strain>
    </source>
</reference>
<dbReference type="SUPFAM" id="SSF57850">
    <property type="entry name" value="RING/U-box"/>
    <property type="match status" value="1"/>
</dbReference>
<evidence type="ECO:0000256" key="3">
    <source>
        <dbReference type="ARBA" id="ARBA00009413"/>
    </source>
</evidence>
<feature type="region of interest" description="Disordered" evidence="12">
    <location>
        <begin position="267"/>
        <end position="302"/>
    </location>
</feature>
<dbReference type="GO" id="GO:0007219">
    <property type="term" value="P:Notch signaling pathway"/>
    <property type="evidence" value="ECO:0007669"/>
    <property type="project" value="UniProtKB-KW"/>
</dbReference>
<keyword evidence="9" id="KW-0914">Notch signaling pathway</keyword>
<dbReference type="InterPro" id="IPR001841">
    <property type="entry name" value="Znf_RING"/>
</dbReference>
<dbReference type="PANTHER" id="PTHR12622">
    <property type="entry name" value="DELTEX-RELATED"/>
    <property type="match status" value="1"/>
</dbReference>
<dbReference type="SMART" id="SM00678">
    <property type="entry name" value="WWE"/>
    <property type="match status" value="1"/>
</dbReference>
<evidence type="ECO:0000256" key="10">
    <source>
        <dbReference type="PROSITE-ProRule" id="PRU00175"/>
    </source>
</evidence>
<sequence length="538" mass="59769">MATAAAAASVAVWEFVRFSGTWIAYPPEACEKFECARTGAETKEETKVFVDIADKDVRAHFVDVVKMEQVFPDGQDDSKASSSISYASNFMRHLQRVLQLQPRKNPAPGDIAGFASPIRRRLYPLDSAAALGVRWEWGTHGGRWISYSIHLSCLIEDARRQGLEKVNLQDYYPESMYTVDFTNMHQKNNITGFCRAIRRVQGRGYPPSPDPVTNHGVTLSSPERLSDAMLPRLSCPTVAAATSLMLPPRVQHVGSVMKNYFSKPKRRKGWRFRRSKTRGVPSAAEGPSGSKSPDADTVDSLEGIKSPNNFGMDCSPQDHPETGAFLSTHTVDVIETIPKEDCSICCEPLPSSSSYGSCGRVVRFWQCCHHFHYACLAAMYESNPRAGYLQCPVCKAIYGVKRGNQPPGSMSYQVVPFALAGYEDCGTIQITYHIFSGIQGPEHPCPGRPYTARGFPRRGYLPNNEQGRRALKLLVDAWDRRLIFTIGQSTTTGEQDTVTWNEIHHKTEFGSNLTGHGYPDPLYLDNLLAELRAQGVTD</sequence>
<keyword evidence="6" id="KW-0677">Repeat</keyword>
<dbReference type="SUPFAM" id="SSF117839">
    <property type="entry name" value="WWE domain"/>
    <property type="match status" value="2"/>
</dbReference>
<accession>A0A9J6H9R2</accession>
<organism evidence="15 16">
    <name type="scientific">Haemaphysalis longicornis</name>
    <name type="common">Bush tick</name>
    <dbReference type="NCBI Taxonomy" id="44386"/>
    <lineage>
        <taxon>Eukaryota</taxon>
        <taxon>Metazoa</taxon>
        <taxon>Ecdysozoa</taxon>
        <taxon>Arthropoda</taxon>
        <taxon>Chelicerata</taxon>
        <taxon>Arachnida</taxon>
        <taxon>Acari</taxon>
        <taxon>Parasitiformes</taxon>
        <taxon>Ixodida</taxon>
        <taxon>Ixodoidea</taxon>
        <taxon>Ixodidae</taxon>
        <taxon>Haemaphysalinae</taxon>
        <taxon>Haemaphysalis</taxon>
    </lineage>
</organism>
<dbReference type="FunFam" id="3.30.390.130:FF:000001">
    <property type="entry name" value="Probable E3 ubiquitin-protein ligase DTX3"/>
    <property type="match status" value="1"/>
</dbReference>
<feature type="domain" description="RING-type" evidence="13">
    <location>
        <begin position="342"/>
        <end position="395"/>
    </location>
</feature>
<evidence type="ECO:0000259" key="14">
    <source>
        <dbReference type="PROSITE" id="PS50918"/>
    </source>
</evidence>
<comment type="similarity">
    <text evidence="3 11">Belongs to the Deltex family.</text>
</comment>
<dbReference type="EC" id="2.3.2.27" evidence="11"/>
<evidence type="ECO:0000313" key="15">
    <source>
        <dbReference type="EMBL" id="KAH9383786.1"/>
    </source>
</evidence>
<dbReference type="Gene3D" id="3.30.720.50">
    <property type="match status" value="2"/>
</dbReference>
<dbReference type="InterPro" id="IPR037197">
    <property type="entry name" value="WWE_dom_sf"/>
</dbReference>
<evidence type="ECO:0000256" key="6">
    <source>
        <dbReference type="ARBA" id="ARBA00022737"/>
    </source>
</evidence>
<dbReference type="CDD" id="cd09633">
    <property type="entry name" value="Deltex_C"/>
    <property type="match status" value="1"/>
</dbReference>
<dbReference type="InterPro" id="IPR039398">
    <property type="entry name" value="Deltex_fam"/>
</dbReference>
<dbReference type="Gene3D" id="3.30.40.10">
    <property type="entry name" value="Zinc/RING finger domain, C3HC4 (zinc finger)"/>
    <property type="match status" value="1"/>
</dbReference>
<evidence type="ECO:0000313" key="16">
    <source>
        <dbReference type="Proteomes" id="UP000821853"/>
    </source>
</evidence>
<evidence type="ECO:0000256" key="4">
    <source>
        <dbReference type="ARBA" id="ARBA00022679"/>
    </source>
</evidence>
<dbReference type="Gene3D" id="3.30.390.130">
    <property type="match status" value="1"/>
</dbReference>
<dbReference type="Proteomes" id="UP000821853">
    <property type="component" value="Unassembled WGS sequence"/>
</dbReference>
<dbReference type="InterPro" id="IPR039396">
    <property type="entry name" value="Deltex_C"/>
</dbReference>
<dbReference type="PROSITE" id="PS50089">
    <property type="entry name" value="ZF_RING_2"/>
    <property type="match status" value="1"/>
</dbReference>
<evidence type="ECO:0000256" key="5">
    <source>
        <dbReference type="ARBA" id="ARBA00022723"/>
    </source>
</evidence>
<evidence type="ECO:0000256" key="2">
    <source>
        <dbReference type="ARBA" id="ARBA00004906"/>
    </source>
</evidence>
<evidence type="ECO:0000256" key="1">
    <source>
        <dbReference type="ARBA" id="ARBA00000900"/>
    </source>
</evidence>
<dbReference type="GO" id="GO:0061630">
    <property type="term" value="F:ubiquitin protein ligase activity"/>
    <property type="evidence" value="ECO:0007669"/>
    <property type="project" value="UniProtKB-UniRule"/>
</dbReference>
<keyword evidence="5 11" id="KW-0479">Metal-binding</keyword>
<evidence type="ECO:0000256" key="12">
    <source>
        <dbReference type="SAM" id="MobiDB-lite"/>
    </source>
</evidence>
<keyword evidence="11" id="KW-0963">Cytoplasm</keyword>
<dbReference type="Pfam" id="PF02825">
    <property type="entry name" value="WWE"/>
    <property type="match status" value="1"/>
</dbReference>
<dbReference type="VEuPathDB" id="VectorBase:HLOH_057548"/>
<feature type="domain" description="WWE" evidence="14">
    <location>
        <begin position="121"/>
        <end position="199"/>
    </location>
</feature>
<keyword evidence="16" id="KW-1185">Reference proteome</keyword>
<keyword evidence="8 11" id="KW-0862">Zinc</keyword>
<evidence type="ECO:0000259" key="13">
    <source>
        <dbReference type="PROSITE" id="PS50089"/>
    </source>
</evidence>
<feature type="compositionally biased region" description="Basic residues" evidence="12">
    <location>
        <begin position="267"/>
        <end position="277"/>
    </location>
</feature>
<evidence type="ECO:0000256" key="7">
    <source>
        <dbReference type="ARBA" id="ARBA00022771"/>
    </source>
</evidence>
<evidence type="ECO:0000256" key="11">
    <source>
        <dbReference type="RuleBase" id="RU367105"/>
    </source>
</evidence>